<name>A0AA39ICI6_9BILA</name>
<evidence type="ECO:0000256" key="1">
    <source>
        <dbReference type="ARBA" id="ARBA00006885"/>
    </source>
</evidence>
<dbReference type="CDD" id="cd07813">
    <property type="entry name" value="COQ10p_like"/>
    <property type="match status" value="1"/>
</dbReference>
<comment type="similarity">
    <text evidence="1">Belongs to the COQ10 family.</text>
</comment>
<dbReference type="SUPFAM" id="SSF55961">
    <property type="entry name" value="Bet v1-like"/>
    <property type="match status" value="1"/>
</dbReference>
<evidence type="ECO:0000313" key="6">
    <source>
        <dbReference type="Proteomes" id="UP001175271"/>
    </source>
</evidence>
<evidence type="ECO:0000313" key="5">
    <source>
        <dbReference type="EMBL" id="KAK0420703.1"/>
    </source>
</evidence>
<feature type="domain" description="Coenzyme Q-binding protein COQ10 START" evidence="4">
    <location>
        <begin position="35"/>
        <end position="161"/>
    </location>
</feature>
<evidence type="ECO:0000259" key="4">
    <source>
        <dbReference type="Pfam" id="PF03364"/>
    </source>
</evidence>
<dbReference type="GO" id="GO:0045333">
    <property type="term" value="P:cellular respiration"/>
    <property type="evidence" value="ECO:0007669"/>
    <property type="project" value="InterPro"/>
</dbReference>
<comment type="subunit">
    <text evidence="2">Interacts with coenzyme Q.</text>
</comment>
<comment type="function">
    <text evidence="3">Required for the function of coenzyme Q in the respiratory chain. May serve as a chaperone or may be involved in the transport of Q6 from its site of synthesis to the catalytic sites of the respiratory complexes.</text>
</comment>
<evidence type="ECO:0000256" key="3">
    <source>
        <dbReference type="ARBA" id="ARBA00024947"/>
    </source>
</evidence>
<dbReference type="InterPro" id="IPR005031">
    <property type="entry name" value="COQ10_START"/>
</dbReference>
<evidence type="ECO:0000256" key="2">
    <source>
        <dbReference type="ARBA" id="ARBA00011814"/>
    </source>
</evidence>
<dbReference type="PANTHER" id="PTHR12901:SF10">
    <property type="entry name" value="COENZYME Q-BINDING PROTEIN COQ10, MITOCHONDRIAL"/>
    <property type="match status" value="1"/>
</dbReference>
<reference evidence="5" key="1">
    <citation type="submission" date="2023-06" db="EMBL/GenBank/DDBJ databases">
        <title>Genomic analysis of the entomopathogenic nematode Steinernema hermaphroditum.</title>
        <authorList>
            <person name="Schwarz E.M."/>
            <person name="Heppert J.K."/>
            <person name="Baniya A."/>
            <person name="Schwartz H.T."/>
            <person name="Tan C.-H."/>
            <person name="Antoshechkin I."/>
            <person name="Sternberg P.W."/>
            <person name="Goodrich-Blair H."/>
            <person name="Dillman A.R."/>
        </authorList>
    </citation>
    <scope>NUCLEOTIDE SEQUENCE</scope>
    <source>
        <strain evidence="5">PS9179</strain>
        <tissue evidence="5">Whole animal</tissue>
    </source>
</reference>
<dbReference type="InterPro" id="IPR023393">
    <property type="entry name" value="START-like_dom_sf"/>
</dbReference>
<dbReference type="Gene3D" id="3.30.530.20">
    <property type="match status" value="1"/>
</dbReference>
<organism evidence="5 6">
    <name type="scientific">Steinernema hermaphroditum</name>
    <dbReference type="NCBI Taxonomy" id="289476"/>
    <lineage>
        <taxon>Eukaryota</taxon>
        <taxon>Metazoa</taxon>
        <taxon>Ecdysozoa</taxon>
        <taxon>Nematoda</taxon>
        <taxon>Chromadorea</taxon>
        <taxon>Rhabditida</taxon>
        <taxon>Tylenchina</taxon>
        <taxon>Panagrolaimomorpha</taxon>
        <taxon>Strongyloidoidea</taxon>
        <taxon>Steinernematidae</taxon>
        <taxon>Steinernema</taxon>
    </lineage>
</organism>
<proteinExistence type="inferred from homology"/>
<dbReference type="PANTHER" id="PTHR12901">
    <property type="entry name" value="SPERM PROTEIN HOMOLOG"/>
    <property type="match status" value="1"/>
</dbReference>
<sequence length="188" mass="21571">MIPRSTLIRAAARQLTTPAPSERVMSYSERRLLGFSADKMFSVVNNVAEYPQFVPWCTRADVRRISASVQVAELQIGFPPIHEHYTSRVTSLEPNVVRSVCTDGRVFNVLETTWRFGPGKPHNPETTMLHFSLDFEFRSKLHAYFAHMFFDQVVKTMVGAFLKRTEQIYGPPSFDHFNSKAEVLAYKH</sequence>
<dbReference type="Proteomes" id="UP001175271">
    <property type="component" value="Unassembled WGS sequence"/>
</dbReference>
<dbReference type="GO" id="GO:0005739">
    <property type="term" value="C:mitochondrion"/>
    <property type="evidence" value="ECO:0007669"/>
    <property type="project" value="TreeGrafter"/>
</dbReference>
<keyword evidence="6" id="KW-1185">Reference proteome</keyword>
<protein>
    <recommendedName>
        <fullName evidence="4">Coenzyme Q-binding protein COQ10 START domain-containing protein</fullName>
    </recommendedName>
</protein>
<dbReference type="EMBL" id="JAUCMV010000002">
    <property type="protein sequence ID" value="KAK0420703.1"/>
    <property type="molecule type" value="Genomic_DNA"/>
</dbReference>
<dbReference type="InterPro" id="IPR044996">
    <property type="entry name" value="COQ10-like"/>
</dbReference>
<dbReference type="AlphaFoldDB" id="A0AA39ICI6"/>
<comment type="caution">
    <text evidence="5">The sequence shown here is derived from an EMBL/GenBank/DDBJ whole genome shotgun (WGS) entry which is preliminary data.</text>
</comment>
<gene>
    <name evidence="5" type="ORF">QR680_014836</name>
</gene>
<dbReference type="Pfam" id="PF03364">
    <property type="entry name" value="Polyketide_cyc"/>
    <property type="match status" value="1"/>
</dbReference>
<dbReference type="GO" id="GO:0048039">
    <property type="term" value="F:ubiquinone binding"/>
    <property type="evidence" value="ECO:0007669"/>
    <property type="project" value="InterPro"/>
</dbReference>
<accession>A0AA39ICI6</accession>